<evidence type="ECO:0008006" key="3">
    <source>
        <dbReference type="Google" id="ProtNLM"/>
    </source>
</evidence>
<reference evidence="1 2" key="1">
    <citation type="submission" date="2016-10" db="EMBL/GenBank/DDBJ databases">
        <authorList>
            <person name="Varghese N."/>
            <person name="Submissions S."/>
        </authorList>
    </citation>
    <scope>NUCLEOTIDE SEQUENCE [LARGE SCALE GENOMIC DNA]</scope>
    <source>
        <strain evidence="1 2">DSM 21619</strain>
    </source>
</reference>
<evidence type="ECO:0000313" key="2">
    <source>
        <dbReference type="Proteomes" id="UP000199735"/>
    </source>
</evidence>
<dbReference type="RefSeq" id="WP_093879951.1">
    <property type="nucleotide sequence ID" value="NZ_FOCD01000001.1"/>
</dbReference>
<protein>
    <recommendedName>
        <fullName evidence="3">Phage protein</fullName>
    </recommendedName>
</protein>
<sequence>MSKLTTSIQLARIKARMMEIAESITEDATYNIEDAAFDILTQVSELKEIEDVIYEGEVTHEHNELLKKIEE</sequence>
<name>A0AAX2EDF8_9BACI</name>
<comment type="caution">
    <text evidence="1">The sequence shown here is derived from an EMBL/GenBank/DDBJ whole genome shotgun (WGS) entry which is preliminary data.</text>
</comment>
<evidence type="ECO:0000313" key="1">
    <source>
        <dbReference type="EMBL" id="SEM80083.1"/>
    </source>
</evidence>
<proteinExistence type="predicted"/>
<dbReference type="EMBL" id="FOCD01000001">
    <property type="protein sequence ID" value="SEM80083.1"/>
    <property type="molecule type" value="Genomic_DNA"/>
</dbReference>
<gene>
    <name evidence="1" type="ORF">SAMN04489762_1073</name>
</gene>
<organism evidence="1 2">
    <name type="scientific">Terribacillus saccharophilus</name>
    <dbReference type="NCBI Taxonomy" id="361277"/>
    <lineage>
        <taxon>Bacteria</taxon>
        <taxon>Bacillati</taxon>
        <taxon>Bacillota</taxon>
        <taxon>Bacilli</taxon>
        <taxon>Bacillales</taxon>
        <taxon>Bacillaceae</taxon>
        <taxon>Terribacillus</taxon>
    </lineage>
</organism>
<dbReference type="Proteomes" id="UP000199735">
    <property type="component" value="Unassembled WGS sequence"/>
</dbReference>
<accession>A0AAX2EDF8</accession>
<dbReference type="AlphaFoldDB" id="A0AAX2EDF8"/>